<dbReference type="Proteomes" id="UP000246352">
    <property type="component" value="Unassembled WGS sequence"/>
</dbReference>
<comment type="caution">
    <text evidence="1">The sequence shown here is derived from an EMBL/GenBank/DDBJ whole genome shotgun (WGS) entry which is preliminary data.</text>
</comment>
<evidence type="ECO:0000313" key="1">
    <source>
        <dbReference type="EMBL" id="PWW01914.1"/>
    </source>
</evidence>
<reference evidence="1 2" key="1">
    <citation type="submission" date="2018-05" db="EMBL/GenBank/DDBJ databases">
        <title>Genomic Encyclopedia of Type Strains, Phase IV (KMG-IV): sequencing the most valuable type-strain genomes for metagenomic binning, comparative biology and taxonomic classification.</title>
        <authorList>
            <person name="Goeker M."/>
        </authorList>
    </citation>
    <scope>NUCLEOTIDE SEQUENCE [LARGE SCALE GENOMIC DNA]</scope>
    <source>
        <strain evidence="1 2">DSM 16791</strain>
    </source>
</reference>
<keyword evidence="2" id="KW-1185">Reference proteome</keyword>
<sequence>MTPATMITPTQTSAAADSAALSISPSARPLSLEMVELELALDIGDIRSLGFSFAVRQAIESLDGEFLFDLPASGLSDTDQRIAVVRLGQPGEDQLLLVSLDQDGEQLKVGVPDERTAGLADFARAFIDVLEKL</sequence>
<evidence type="ECO:0000313" key="2">
    <source>
        <dbReference type="Proteomes" id="UP000246352"/>
    </source>
</evidence>
<organism evidence="1 2">
    <name type="scientific">Hoeflea marina</name>
    <dbReference type="NCBI Taxonomy" id="274592"/>
    <lineage>
        <taxon>Bacteria</taxon>
        <taxon>Pseudomonadati</taxon>
        <taxon>Pseudomonadota</taxon>
        <taxon>Alphaproteobacteria</taxon>
        <taxon>Hyphomicrobiales</taxon>
        <taxon>Rhizobiaceae</taxon>
        <taxon>Hoeflea</taxon>
    </lineage>
</organism>
<proteinExistence type="predicted"/>
<dbReference type="RefSeq" id="WP_110031665.1">
    <property type="nucleotide sequence ID" value="NZ_QGTR01000002.1"/>
</dbReference>
<protein>
    <submittedName>
        <fullName evidence="1">Uncharacterized protein</fullName>
    </submittedName>
</protein>
<gene>
    <name evidence="1" type="ORF">DFR52_102578</name>
</gene>
<dbReference type="EMBL" id="QGTR01000002">
    <property type="protein sequence ID" value="PWW01914.1"/>
    <property type="molecule type" value="Genomic_DNA"/>
</dbReference>
<name>A0A317PSW3_9HYPH</name>
<dbReference type="AlphaFoldDB" id="A0A317PSW3"/>
<accession>A0A317PSW3</accession>
<dbReference type="OrthoDB" id="7907761at2"/>